<keyword evidence="2" id="KW-1185">Reference proteome</keyword>
<evidence type="ECO:0000313" key="2">
    <source>
        <dbReference type="Proteomes" id="UP000018144"/>
    </source>
</evidence>
<protein>
    <submittedName>
        <fullName evidence="1">Uncharacterized protein</fullName>
    </submittedName>
</protein>
<proteinExistence type="predicted"/>
<accession>U4L090</accession>
<reference evidence="1 2" key="1">
    <citation type="journal article" date="2013" name="PLoS Genet.">
        <title>The genome and development-dependent transcriptomes of Pyronema confluens: a window into fungal evolution.</title>
        <authorList>
            <person name="Traeger S."/>
            <person name="Altegoer F."/>
            <person name="Freitag M."/>
            <person name="Gabaldon T."/>
            <person name="Kempken F."/>
            <person name="Kumar A."/>
            <person name="Marcet-Houben M."/>
            <person name="Poggeler S."/>
            <person name="Stajich J.E."/>
            <person name="Nowrousian M."/>
        </authorList>
    </citation>
    <scope>NUCLEOTIDE SEQUENCE [LARGE SCALE GENOMIC DNA]</scope>
    <source>
        <strain evidence="2">CBS 100304</strain>
        <tissue evidence="1">Vegetative mycelium</tissue>
    </source>
</reference>
<sequence length="13" mass="1386">MVSTLAVLGIREP</sequence>
<dbReference type="EMBL" id="HF935253">
    <property type="protein sequence ID" value="CCX05399.1"/>
    <property type="molecule type" value="Genomic_DNA"/>
</dbReference>
<gene>
    <name evidence="1" type="ORF">PCON_04986</name>
</gene>
<evidence type="ECO:0000313" key="1">
    <source>
        <dbReference type="EMBL" id="CCX05399.1"/>
    </source>
</evidence>
<organism evidence="1 2">
    <name type="scientific">Pyronema omphalodes (strain CBS 100304)</name>
    <name type="common">Pyronema confluens</name>
    <dbReference type="NCBI Taxonomy" id="1076935"/>
    <lineage>
        <taxon>Eukaryota</taxon>
        <taxon>Fungi</taxon>
        <taxon>Dikarya</taxon>
        <taxon>Ascomycota</taxon>
        <taxon>Pezizomycotina</taxon>
        <taxon>Pezizomycetes</taxon>
        <taxon>Pezizales</taxon>
        <taxon>Pyronemataceae</taxon>
        <taxon>Pyronema</taxon>
    </lineage>
</organism>
<dbReference type="Proteomes" id="UP000018144">
    <property type="component" value="Unassembled WGS sequence"/>
</dbReference>
<name>U4L090_PYROM</name>